<dbReference type="OrthoDB" id="9451284at2759"/>
<dbReference type="AlphaFoldDB" id="A0A5J5DMD5"/>
<evidence type="ECO:0000256" key="3">
    <source>
        <dbReference type="SAM" id="SignalP"/>
    </source>
</evidence>
<feature type="region of interest" description="Disordered" evidence="1">
    <location>
        <begin position="222"/>
        <end position="244"/>
    </location>
</feature>
<evidence type="ECO:0000313" key="4">
    <source>
        <dbReference type="EMBL" id="KAA8594393.1"/>
    </source>
</evidence>
<feature type="transmembrane region" description="Helical" evidence="2">
    <location>
        <begin position="247"/>
        <end position="268"/>
    </location>
</feature>
<keyword evidence="2" id="KW-0812">Transmembrane</keyword>
<feature type="compositionally biased region" description="Polar residues" evidence="1">
    <location>
        <begin position="336"/>
        <end position="350"/>
    </location>
</feature>
<sequence>MAIDSVSLIYIWLLPLTASSTVTSGQNNDFTTVILGPQVTRNQFTHDKLTTHDASSFNPLLNVSSRKITQSITVDVNLTEEKATKLSTKPLQFKTHSKTVLPGITTAATKTNEVSMKSTTEIQFNVTTSATTDVTSHGSIQITTRVPSMLSSSTQNQLTNDKIPPSTRPTQSANLISTTATSTKPVVDQSTSTSPVTVGDATQSTSLYKTTIATTKASFINITKAKERQDPPEKNSKSSKEKHHSKAVAGLIGGALIVMMVGFLIIYIKKQMLQRQQITTRDWAGPSPFLEGGADNGQVTLRTSNQISLSSFLPHRLSKRLSLLPETNEELEDMTKGTTFGNKHQGTTFGQELDGNDVQKSDGTAVVVSEIKSTDVPEIENSVLETSSQTEENLLYTYTNLEVANLSQDHANPPTLSGAVEIFSGTTE</sequence>
<accession>A0A5J5DMD5</accession>
<evidence type="ECO:0000256" key="2">
    <source>
        <dbReference type="SAM" id="Phobius"/>
    </source>
</evidence>
<feature type="compositionally biased region" description="Basic and acidic residues" evidence="1">
    <location>
        <begin position="224"/>
        <end position="239"/>
    </location>
</feature>
<keyword evidence="3" id="KW-0732">Signal</keyword>
<comment type="caution">
    <text evidence="4">The sequence shown here is derived from an EMBL/GenBank/DDBJ whole genome shotgun (WGS) entry which is preliminary data.</text>
</comment>
<keyword evidence="2" id="KW-1133">Transmembrane helix</keyword>
<protein>
    <submittedName>
        <fullName evidence="4">Uncharacterized protein</fullName>
    </submittedName>
</protein>
<feature type="signal peptide" evidence="3">
    <location>
        <begin position="1"/>
        <end position="19"/>
    </location>
</feature>
<proteinExistence type="predicted"/>
<evidence type="ECO:0000313" key="5">
    <source>
        <dbReference type="Proteomes" id="UP000327493"/>
    </source>
</evidence>
<evidence type="ECO:0000256" key="1">
    <source>
        <dbReference type="SAM" id="MobiDB-lite"/>
    </source>
</evidence>
<feature type="chain" id="PRO_5023831049" evidence="3">
    <location>
        <begin position="20"/>
        <end position="428"/>
    </location>
</feature>
<gene>
    <name evidence="4" type="ORF">FQN60_005227</name>
</gene>
<feature type="region of interest" description="Disordered" evidence="1">
    <location>
        <begin position="153"/>
        <end position="172"/>
    </location>
</feature>
<feature type="region of interest" description="Disordered" evidence="1">
    <location>
        <begin position="336"/>
        <end position="358"/>
    </location>
</feature>
<keyword evidence="5" id="KW-1185">Reference proteome</keyword>
<dbReference type="EMBL" id="VOFY01000003">
    <property type="protein sequence ID" value="KAA8594393.1"/>
    <property type="molecule type" value="Genomic_DNA"/>
</dbReference>
<organism evidence="4 5">
    <name type="scientific">Etheostoma spectabile</name>
    <name type="common">orangethroat darter</name>
    <dbReference type="NCBI Taxonomy" id="54343"/>
    <lineage>
        <taxon>Eukaryota</taxon>
        <taxon>Metazoa</taxon>
        <taxon>Chordata</taxon>
        <taxon>Craniata</taxon>
        <taxon>Vertebrata</taxon>
        <taxon>Euteleostomi</taxon>
        <taxon>Actinopterygii</taxon>
        <taxon>Neopterygii</taxon>
        <taxon>Teleostei</taxon>
        <taxon>Neoteleostei</taxon>
        <taxon>Acanthomorphata</taxon>
        <taxon>Eupercaria</taxon>
        <taxon>Perciformes</taxon>
        <taxon>Percoidei</taxon>
        <taxon>Percidae</taxon>
        <taxon>Etheostomatinae</taxon>
        <taxon>Etheostoma</taxon>
    </lineage>
</organism>
<name>A0A5J5DMD5_9PERO</name>
<reference evidence="4 5" key="1">
    <citation type="submission" date="2019-08" db="EMBL/GenBank/DDBJ databases">
        <title>A chromosome-level genome assembly, high-density linkage maps, and genome scans reveal the genomic architecture of hybrid incompatibilities underlying speciation via character displacement in darters (Percidae: Etheostominae).</title>
        <authorList>
            <person name="Moran R.L."/>
            <person name="Catchen J.M."/>
            <person name="Fuller R.C."/>
        </authorList>
    </citation>
    <scope>NUCLEOTIDE SEQUENCE [LARGE SCALE GENOMIC DNA]</scope>
    <source>
        <strain evidence="4">EspeVRDwgs_2016</strain>
        <tissue evidence="4">Muscle</tissue>
    </source>
</reference>
<keyword evidence="2" id="KW-0472">Membrane</keyword>
<dbReference type="Proteomes" id="UP000327493">
    <property type="component" value="Chromosome 3"/>
</dbReference>